<sequence>MMLAGLSIATPAHAEHDDVEPIALDYQAIGACPSESEFVALVRKYTKRWSLVPGGTSTARIIRVRIAAKTPSVVGTLVVANASDAFSERELEGPSCKRVSDGLAVMVALAIDAPHSGPPSGPSKEDTSPPPLIARDETVVARDEPRDERADERQQDPPVSERPSATASSTPQRTTEQAGEGAELSLDVRMETSSAVLRGAVPGIGASAKIEPSSSASWLGRWKPSFGVGIRQSFPKEQALRGGSTEFSWTAANVRLCPLQFAVRGAVQVSPCAELDVGVLHASADGFSATKSLSTFWLDAGGSIWAAVYVSDRMFLSSTVLMTVPMNRQPFVFSSGKPIASVPPLVCFLGWE</sequence>
<feature type="compositionally biased region" description="Basic and acidic residues" evidence="1">
    <location>
        <begin position="134"/>
        <end position="155"/>
    </location>
</feature>
<keyword evidence="3" id="KW-1185">Reference proteome</keyword>
<dbReference type="Proteomes" id="UP000064967">
    <property type="component" value="Chromosome"/>
</dbReference>
<dbReference type="STRING" id="1391654.AKJ09_02616"/>
<name>A0A0K1PR02_9BACT</name>
<reference evidence="2 3" key="1">
    <citation type="submission" date="2015-08" db="EMBL/GenBank/DDBJ databases">
        <authorList>
            <person name="Babu N.S."/>
            <person name="Beckwith C.J."/>
            <person name="Beseler K.G."/>
            <person name="Brison A."/>
            <person name="Carone J.V."/>
            <person name="Caskin T.P."/>
            <person name="Diamond M."/>
            <person name="Durham M.E."/>
            <person name="Foxe J.M."/>
            <person name="Go M."/>
            <person name="Henderson B.A."/>
            <person name="Jones I.B."/>
            <person name="McGettigan J.A."/>
            <person name="Micheletti S.J."/>
            <person name="Nasrallah M.E."/>
            <person name="Ortiz D."/>
            <person name="Piller C.R."/>
            <person name="Privatt S.R."/>
            <person name="Schneider S.L."/>
            <person name="Sharp S."/>
            <person name="Smith T.C."/>
            <person name="Stanton J.D."/>
            <person name="Ullery H.E."/>
            <person name="Wilson R.J."/>
            <person name="Serrano M.G."/>
            <person name="Buck G."/>
            <person name="Lee V."/>
            <person name="Wang Y."/>
            <person name="Carvalho R."/>
            <person name="Voegtly L."/>
            <person name="Shi R."/>
            <person name="Duckworth R."/>
            <person name="Johnson A."/>
            <person name="Loviza R."/>
            <person name="Walstead R."/>
            <person name="Shah Z."/>
            <person name="Kiflezghi M."/>
            <person name="Wade K."/>
            <person name="Ball S.L."/>
            <person name="Bradley K.W."/>
            <person name="Asai D.J."/>
            <person name="Bowman C.A."/>
            <person name="Russell D.A."/>
            <person name="Pope W.H."/>
            <person name="Jacobs-Sera D."/>
            <person name="Hendrix R.W."/>
            <person name="Hatfull G.F."/>
        </authorList>
    </citation>
    <scope>NUCLEOTIDE SEQUENCE [LARGE SCALE GENOMIC DNA]</scope>
    <source>
        <strain evidence="2 3">DSM 27648</strain>
    </source>
</reference>
<evidence type="ECO:0000313" key="2">
    <source>
        <dbReference type="EMBL" id="AKU95952.1"/>
    </source>
</evidence>
<dbReference type="RefSeq" id="WP_146647315.1">
    <property type="nucleotide sequence ID" value="NZ_CP012333.1"/>
</dbReference>
<evidence type="ECO:0000313" key="3">
    <source>
        <dbReference type="Proteomes" id="UP000064967"/>
    </source>
</evidence>
<feature type="compositionally biased region" description="Polar residues" evidence="1">
    <location>
        <begin position="163"/>
        <end position="177"/>
    </location>
</feature>
<evidence type="ECO:0000256" key="1">
    <source>
        <dbReference type="SAM" id="MobiDB-lite"/>
    </source>
</evidence>
<accession>A0A0K1PR02</accession>
<dbReference type="AlphaFoldDB" id="A0A0K1PR02"/>
<feature type="region of interest" description="Disordered" evidence="1">
    <location>
        <begin position="112"/>
        <end position="185"/>
    </location>
</feature>
<proteinExistence type="predicted"/>
<protein>
    <submittedName>
        <fullName evidence="2">Uncharacterized protein</fullName>
    </submittedName>
</protein>
<dbReference type="EMBL" id="CP012333">
    <property type="protein sequence ID" value="AKU95952.1"/>
    <property type="molecule type" value="Genomic_DNA"/>
</dbReference>
<dbReference type="KEGG" id="llu:AKJ09_02616"/>
<organism evidence="2 3">
    <name type="scientific">Labilithrix luteola</name>
    <dbReference type="NCBI Taxonomy" id="1391654"/>
    <lineage>
        <taxon>Bacteria</taxon>
        <taxon>Pseudomonadati</taxon>
        <taxon>Myxococcota</taxon>
        <taxon>Polyangia</taxon>
        <taxon>Polyangiales</taxon>
        <taxon>Labilitrichaceae</taxon>
        <taxon>Labilithrix</taxon>
    </lineage>
</organism>
<gene>
    <name evidence="2" type="ORF">AKJ09_02616</name>
</gene>